<evidence type="ECO:0000313" key="2">
    <source>
        <dbReference type="Proteomes" id="UP001259832"/>
    </source>
</evidence>
<evidence type="ECO:0008006" key="3">
    <source>
        <dbReference type="Google" id="ProtNLM"/>
    </source>
</evidence>
<accession>A0AAD9LDH9</accession>
<protein>
    <recommendedName>
        <fullName evidence="3">Bzip transcription factor</fullName>
    </recommendedName>
</protein>
<reference evidence="1" key="1">
    <citation type="submission" date="2023-08" db="EMBL/GenBank/DDBJ databases">
        <title>Reference Genome Resource for the Citrus Pathogen Phytophthora citrophthora.</title>
        <authorList>
            <person name="Moller H."/>
            <person name="Coetzee B."/>
            <person name="Rose L.J."/>
            <person name="Van Niekerk J.M."/>
        </authorList>
    </citation>
    <scope>NUCLEOTIDE SEQUENCE</scope>
    <source>
        <strain evidence="1">STE-U-9442</strain>
    </source>
</reference>
<name>A0AAD9LDH9_9STRA</name>
<dbReference type="AlphaFoldDB" id="A0AAD9LDH9"/>
<organism evidence="1 2">
    <name type="scientific">Phytophthora citrophthora</name>
    <dbReference type="NCBI Taxonomy" id="4793"/>
    <lineage>
        <taxon>Eukaryota</taxon>
        <taxon>Sar</taxon>
        <taxon>Stramenopiles</taxon>
        <taxon>Oomycota</taxon>
        <taxon>Peronosporomycetes</taxon>
        <taxon>Peronosporales</taxon>
        <taxon>Peronosporaceae</taxon>
        <taxon>Phytophthora</taxon>
    </lineage>
</organism>
<comment type="caution">
    <text evidence="1">The sequence shown here is derived from an EMBL/GenBank/DDBJ whole genome shotgun (WGS) entry which is preliminary data.</text>
</comment>
<sequence>MKAKNTLRGAITKLELEIKHLETRSKDSFRIPIAPTTWALASEYFRQFNCYVASPGAFGPTASEFLHGMMDPDVLVGSLIGVEAALESWRFFTLCFEDVRMELKDMKMPTPDTLVASTTTSVCVTNKTIRHVFPHLIGDWGKLSPLATRLVGETLVMKGSVLFRWDSSTDKVVKLHSQTDMLTSMLNLLHSLEDVSRVFDKARIALH</sequence>
<dbReference type="EMBL" id="JASMQC010000033">
    <property type="protein sequence ID" value="KAK1931642.1"/>
    <property type="molecule type" value="Genomic_DNA"/>
</dbReference>
<proteinExistence type="predicted"/>
<keyword evidence="2" id="KW-1185">Reference proteome</keyword>
<evidence type="ECO:0000313" key="1">
    <source>
        <dbReference type="EMBL" id="KAK1931642.1"/>
    </source>
</evidence>
<dbReference type="Proteomes" id="UP001259832">
    <property type="component" value="Unassembled WGS sequence"/>
</dbReference>
<gene>
    <name evidence="1" type="ORF">P3T76_012971</name>
</gene>